<dbReference type="InterPro" id="IPR019438">
    <property type="entry name" value="Q_salvage"/>
</dbReference>
<name>A0A0W0FGC3_MONRR</name>
<protein>
    <recommendedName>
        <fullName evidence="1">Queuosine 5'-phosphate N-glycosylase/hydrolase</fullName>
        <ecNumber evidence="1">3.2.2.-</ecNumber>
    </recommendedName>
    <alternativeName>
        <fullName evidence="1">Queuosine-nucleotide N-glycosylase/hydrolase</fullName>
    </alternativeName>
</protein>
<dbReference type="AlphaFoldDB" id="A0A0W0FGC3"/>
<dbReference type="EC" id="3.2.2.-" evidence="1"/>
<comment type="caution">
    <text evidence="2">The sequence shown here is derived from an EMBL/GenBank/DDBJ whole genome shotgun (WGS) entry which is preliminary data.</text>
</comment>
<comment type="similarity">
    <text evidence="1">Belongs to the QNG1 protein family.</text>
</comment>
<keyword evidence="1" id="KW-0378">Hydrolase</keyword>
<dbReference type="EMBL" id="LATX01001999">
    <property type="protein sequence ID" value="KTB35236.1"/>
    <property type="molecule type" value="Genomic_DNA"/>
</dbReference>
<proteinExistence type="inferred from homology"/>
<sequence>MSLQSIRQSSKLVVQSTNIQITVQSITRLLLSPAFTCSFHRVSNQHGLALPLNFSSPLAELNLVSILSLLNFGSGYRLPLHQQSGRGAWDNIRMLVFGMYISSEDLLSAKGIKDITQSKIAEIMRVSIHTETPHSSIPGVTVGTLGGPMHNLVNLITSTLNETGTILVQGGYPDLGSFVLEALNAAKAKESDEAKIDCILHRLVSAFPAFRDQSSINNHPIYCFKKALFLIHALTIRFTTAQFPIPNTSTIPVFSDNVLPTLLIHLGIIDLSHVDDLVGLFPVFDASTLQLPSSSKNDNGDEKQALEDGPHLTSTQSYILRAAAIHACERIIEVARSLDLSDDDKKEFKWINELTLPDLDMWIWSIAKDRKDWRRGVKRFRWTECPQKSGLRSSSPVHIKRLHFNLWNHHGRSAESLDYGAQPFNQLPHYGLPSFSPPTLWANTQPGITPPCSITPSSLPTDINCTFTSLVPGLRKRHNSSPSSISLTFSSTDANQALERATLLLESISLHNVGKLHGQGTVYFPDFPWSRIREVELEDRYDETKICQVLRQCKRLETLILHSPLNVHLCEVSAQLVPVTLPNLGKIQLCTAGLCTCLSLSALQHMDLIKVQMVGRDLDIVMVMIKRSGCGHRLEYLSIGDISMMDVTVERLLRLTLNIKELVLSGHVVSGYILERIAMALPELHSLLIRHGLDRFQSTLAPPPLSALVQLVKKKNKAQNTKLRKVRLEAYEEVVLEKDVLEKLETLSSPELVVDIRLDPGKVDRYDRLLYLRDVLYRKLCPLPTDPVLMRNLIEASDLF</sequence>
<dbReference type="GO" id="GO:0016787">
    <property type="term" value="F:hydrolase activity"/>
    <property type="evidence" value="ECO:0007669"/>
    <property type="project" value="UniProtKB-KW"/>
</dbReference>
<accession>A0A0W0FGC3</accession>
<evidence type="ECO:0000256" key="1">
    <source>
        <dbReference type="RuleBase" id="RU365002"/>
    </source>
</evidence>
<reference evidence="2 3" key="1">
    <citation type="submission" date="2015-12" db="EMBL/GenBank/DDBJ databases">
        <title>Draft genome sequence of Moniliophthora roreri, the causal agent of frosty pod rot of cacao.</title>
        <authorList>
            <person name="Aime M.C."/>
            <person name="Diaz-Valderrama J.R."/>
            <person name="Kijpornyongpan T."/>
            <person name="Phillips-Mora W."/>
        </authorList>
    </citation>
    <scope>NUCLEOTIDE SEQUENCE [LARGE SCALE GENOMIC DNA]</scope>
    <source>
        <strain evidence="2 3">MCA 2952</strain>
    </source>
</reference>
<dbReference type="InterPro" id="IPR032675">
    <property type="entry name" value="LRR_dom_sf"/>
</dbReference>
<comment type="function">
    <text evidence="1">Catalyzes the hydrolysis of queuosine 5'-phosphate, releasing the nucleobase queuine (q). Is required for salvage of queuine from exogenous queuosine (Q) that is imported and then converted to queuosine 5'-phosphate intracellularly.</text>
</comment>
<dbReference type="eggNOG" id="ENOG502S4MU">
    <property type="taxonomic scope" value="Eukaryota"/>
</dbReference>
<dbReference type="PANTHER" id="PTHR21314">
    <property type="entry name" value="QUEUOSINE 5'-PHOSPHATE N-GLYCOSYLASE_HYDROLASE-RELATED"/>
    <property type="match status" value="1"/>
</dbReference>
<dbReference type="PANTHER" id="PTHR21314:SF1">
    <property type="entry name" value="QUEUOSINE SALVAGE PROTEIN"/>
    <property type="match status" value="1"/>
</dbReference>
<organism evidence="2 3">
    <name type="scientific">Moniliophthora roreri</name>
    <name type="common">Frosty pod rot fungus</name>
    <name type="synonym">Monilia roreri</name>
    <dbReference type="NCBI Taxonomy" id="221103"/>
    <lineage>
        <taxon>Eukaryota</taxon>
        <taxon>Fungi</taxon>
        <taxon>Dikarya</taxon>
        <taxon>Basidiomycota</taxon>
        <taxon>Agaricomycotina</taxon>
        <taxon>Agaricomycetes</taxon>
        <taxon>Agaricomycetidae</taxon>
        <taxon>Agaricales</taxon>
        <taxon>Marasmiineae</taxon>
        <taxon>Marasmiaceae</taxon>
        <taxon>Moniliophthora</taxon>
    </lineage>
</organism>
<comment type="catalytic activity">
    <reaction evidence="1">
        <text>queuosine 5'-phosphate + H2O = queuine + D-ribose 5-phosphate</text>
        <dbReference type="Rhea" id="RHEA:75387"/>
        <dbReference type="ChEBI" id="CHEBI:15377"/>
        <dbReference type="ChEBI" id="CHEBI:17433"/>
        <dbReference type="ChEBI" id="CHEBI:78346"/>
        <dbReference type="ChEBI" id="CHEBI:194371"/>
    </reaction>
    <physiologicalReaction direction="left-to-right" evidence="1">
        <dbReference type="Rhea" id="RHEA:75388"/>
    </physiologicalReaction>
</comment>
<dbReference type="GO" id="GO:0006400">
    <property type="term" value="P:tRNA modification"/>
    <property type="evidence" value="ECO:0007669"/>
    <property type="project" value="TreeGrafter"/>
</dbReference>
<dbReference type="SUPFAM" id="SSF52047">
    <property type="entry name" value="RNI-like"/>
    <property type="match status" value="1"/>
</dbReference>
<dbReference type="Proteomes" id="UP000054988">
    <property type="component" value="Unassembled WGS sequence"/>
</dbReference>
<dbReference type="Gene3D" id="3.80.10.10">
    <property type="entry name" value="Ribonuclease Inhibitor"/>
    <property type="match status" value="1"/>
</dbReference>
<evidence type="ECO:0000313" key="2">
    <source>
        <dbReference type="EMBL" id="KTB35236.1"/>
    </source>
</evidence>
<dbReference type="Pfam" id="PF10343">
    <property type="entry name" value="Q_salvage"/>
    <property type="match status" value="1"/>
</dbReference>
<gene>
    <name evidence="2" type="ORF">WG66_12174</name>
</gene>
<evidence type="ECO:0000313" key="3">
    <source>
        <dbReference type="Proteomes" id="UP000054988"/>
    </source>
</evidence>